<feature type="coiled-coil region" evidence="5">
    <location>
        <begin position="104"/>
        <end position="159"/>
    </location>
</feature>
<keyword evidence="2 4" id="KW-0378">Hydrolase</keyword>
<dbReference type="AlphaFoldDB" id="A0A8J4Q6F1"/>
<protein>
    <recommendedName>
        <fullName evidence="7">PPM-type phosphatase domain-containing protein</fullName>
    </recommendedName>
</protein>
<keyword evidence="1" id="KW-0479">Metal-binding</keyword>
<keyword evidence="5" id="KW-0175">Coiled coil</keyword>
<keyword evidence="9" id="KW-1185">Reference proteome</keyword>
<feature type="compositionally biased region" description="Low complexity" evidence="6">
    <location>
        <begin position="305"/>
        <end position="318"/>
    </location>
</feature>
<dbReference type="PANTHER" id="PTHR47992">
    <property type="entry name" value="PROTEIN PHOSPHATASE"/>
    <property type="match status" value="1"/>
</dbReference>
<dbReference type="GO" id="GO:0046872">
    <property type="term" value="F:metal ion binding"/>
    <property type="evidence" value="ECO:0007669"/>
    <property type="project" value="UniProtKB-KW"/>
</dbReference>
<feature type="compositionally biased region" description="Low complexity" evidence="6">
    <location>
        <begin position="255"/>
        <end position="294"/>
    </location>
</feature>
<dbReference type="Gene3D" id="3.60.40.10">
    <property type="entry name" value="PPM-type phosphatase domain"/>
    <property type="match status" value="1"/>
</dbReference>
<dbReference type="GO" id="GO:0004722">
    <property type="term" value="F:protein serine/threonine phosphatase activity"/>
    <property type="evidence" value="ECO:0007669"/>
    <property type="project" value="InterPro"/>
</dbReference>
<feature type="compositionally biased region" description="Low complexity" evidence="6">
    <location>
        <begin position="379"/>
        <end position="391"/>
    </location>
</feature>
<feature type="region of interest" description="Disordered" evidence="6">
    <location>
        <begin position="250"/>
        <end position="332"/>
    </location>
</feature>
<dbReference type="InterPro" id="IPR001932">
    <property type="entry name" value="PPM-type_phosphatase-like_dom"/>
</dbReference>
<dbReference type="SMART" id="SM00332">
    <property type="entry name" value="PP2Cc"/>
    <property type="match status" value="1"/>
</dbReference>
<comment type="similarity">
    <text evidence="4">Belongs to the PP2C family.</text>
</comment>
<evidence type="ECO:0000256" key="1">
    <source>
        <dbReference type="ARBA" id="ARBA00022723"/>
    </source>
</evidence>
<feature type="compositionally biased region" description="Polar residues" evidence="6">
    <location>
        <begin position="295"/>
        <end position="304"/>
    </location>
</feature>
<reference evidence="8" key="1">
    <citation type="submission" date="2020-01" db="EMBL/GenBank/DDBJ databases">
        <title>Development of genomics and gene disruption for Polysphondylium violaceum indicates a role for the polyketide synthase stlB in stalk morphogenesis.</title>
        <authorList>
            <person name="Narita B."/>
            <person name="Kawabe Y."/>
            <person name="Kin K."/>
            <person name="Saito T."/>
            <person name="Gibbs R."/>
            <person name="Kuspa A."/>
            <person name="Muzny D."/>
            <person name="Queller D."/>
            <person name="Richards S."/>
            <person name="Strassman J."/>
            <person name="Sucgang R."/>
            <person name="Worley K."/>
            <person name="Schaap P."/>
        </authorList>
    </citation>
    <scope>NUCLEOTIDE SEQUENCE</scope>
    <source>
        <strain evidence="8">QSvi11</strain>
    </source>
</reference>
<evidence type="ECO:0000256" key="2">
    <source>
        <dbReference type="ARBA" id="ARBA00022801"/>
    </source>
</evidence>
<dbReference type="InterPro" id="IPR015655">
    <property type="entry name" value="PP2C"/>
</dbReference>
<dbReference type="EMBL" id="AJWJ01000122">
    <property type="protein sequence ID" value="KAF2074921.1"/>
    <property type="molecule type" value="Genomic_DNA"/>
</dbReference>
<evidence type="ECO:0000313" key="8">
    <source>
        <dbReference type="EMBL" id="KAF2074921.1"/>
    </source>
</evidence>
<feature type="compositionally biased region" description="Polar residues" evidence="6">
    <location>
        <begin position="442"/>
        <end position="461"/>
    </location>
</feature>
<dbReference type="PROSITE" id="PS51746">
    <property type="entry name" value="PPM_2"/>
    <property type="match status" value="1"/>
</dbReference>
<feature type="compositionally biased region" description="Low complexity" evidence="6">
    <location>
        <begin position="462"/>
        <end position="484"/>
    </location>
</feature>
<evidence type="ECO:0000256" key="4">
    <source>
        <dbReference type="RuleBase" id="RU003465"/>
    </source>
</evidence>
<keyword evidence="3 4" id="KW-0904">Protein phosphatase</keyword>
<evidence type="ECO:0000256" key="3">
    <source>
        <dbReference type="ARBA" id="ARBA00022912"/>
    </source>
</evidence>
<dbReference type="CDD" id="cd00143">
    <property type="entry name" value="PP2Cc"/>
    <property type="match status" value="1"/>
</dbReference>
<comment type="caution">
    <text evidence="8">The sequence shown here is derived from an EMBL/GenBank/DDBJ whole genome shotgun (WGS) entry which is preliminary data.</text>
</comment>
<dbReference type="InterPro" id="IPR036457">
    <property type="entry name" value="PPM-type-like_dom_sf"/>
</dbReference>
<dbReference type="OrthoDB" id="31118at2759"/>
<evidence type="ECO:0000259" key="7">
    <source>
        <dbReference type="PROSITE" id="PS51746"/>
    </source>
</evidence>
<sequence>MTSNEFGEFIQNTFNSILLFIIATFLYQNKHYFINSHNSNGIVQSTAHSNNQSSPLTSPSSSTPTSPNDDHNNHSNMEFHKIITALQQQSKVDKTENESLKSSLTDAIRDLKDLKCSIEKSKEEKLKSFNENNQLAAQVRDLKEVLKNNDNQILDLNNTIFKLSSTLENQKQRCTEITKERDTIYNSEQKLLTRLANNEKSIKDYLENEKVSLKKIQELKDQLSLLKKEVDEKQKKILKLDSQILKYQEKEKRNSINGSSNSNGGKDTPLSSSPSSSSNNIITTSSIPIPIKSTGATNPNTPHNSFASSTSPSSSFIKDSSDEDYTPSSSLETPKFKNIFKKVKNESTKIINKAQKGINKHLNTEFFNPIDLPVEQQQQLQQQLHKQQQLQQKDDTPLSPPKFSFNFDDEEKLKKSDETISHIQKSPRDHHQPPTKEPSLSDLLNNENTFTTHFGTNSVDDSNISNTTNNSSSSSSSSSSISSNEMNQNLDLLDSINKQQQLQEQHAILPTKCIKEYSIKDAENKIGLRRAKKKPAPGATDMMEDVSFGFYPFENNPNVALFGVFDGHAGKWAAESASKLFPKEFSQLMGGGYQSLQDMSVVLNSTFETVDTQMKNHEYEGCTATVSIVWKNEMNERYLQTGNLGDSSAFVCRGTKAVELTFDHKASDPSEKQRMIDSGIQVGEHQTRINGVAVSRSFGNHFIKEQDLGMIAIPHISTPILLNDQDKFVVIASDGLWDIFNGQEAIDKALEKFDQGSVEMASYLLESAVQSSSCKDNVTVIVVIL</sequence>
<feature type="region of interest" description="Disordered" evidence="6">
    <location>
        <begin position="44"/>
        <end position="75"/>
    </location>
</feature>
<organism evidence="8 9">
    <name type="scientific">Polysphondylium violaceum</name>
    <dbReference type="NCBI Taxonomy" id="133409"/>
    <lineage>
        <taxon>Eukaryota</taxon>
        <taxon>Amoebozoa</taxon>
        <taxon>Evosea</taxon>
        <taxon>Eumycetozoa</taxon>
        <taxon>Dictyostelia</taxon>
        <taxon>Dictyosteliales</taxon>
        <taxon>Dictyosteliaceae</taxon>
        <taxon>Polysphondylium</taxon>
    </lineage>
</organism>
<proteinExistence type="inferred from homology"/>
<evidence type="ECO:0000256" key="5">
    <source>
        <dbReference type="SAM" id="Coils"/>
    </source>
</evidence>
<dbReference type="PROSITE" id="PS01032">
    <property type="entry name" value="PPM_1"/>
    <property type="match status" value="1"/>
</dbReference>
<dbReference type="Pfam" id="PF00481">
    <property type="entry name" value="PP2C"/>
    <property type="match status" value="1"/>
</dbReference>
<feature type="domain" description="PPM-type phosphatase" evidence="7">
    <location>
        <begin position="525"/>
        <end position="785"/>
    </location>
</feature>
<dbReference type="InterPro" id="IPR000222">
    <property type="entry name" value="PP2C_BS"/>
</dbReference>
<name>A0A8J4Q6F1_9MYCE</name>
<feature type="compositionally biased region" description="Basic and acidic residues" evidence="6">
    <location>
        <begin position="411"/>
        <end position="434"/>
    </location>
</feature>
<feature type="region of interest" description="Disordered" evidence="6">
    <location>
        <begin position="379"/>
        <end position="485"/>
    </location>
</feature>
<dbReference type="Proteomes" id="UP000695562">
    <property type="component" value="Unassembled WGS sequence"/>
</dbReference>
<feature type="compositionally biased region" description="Low complexity" evidence="6">
    <location>
        <begin position="49"/>
        <end position="67"/>
    </location>
</feature>
<dbReference type="SUPFAM" id="SSF81606">
    <property type="entry name" value="PP2C-like"/>
    <property type="match status" value="1"/>
</dbReference>
<feature type="coiled-coil region" evidence="5">
    <location>
        <begin position="202"/>
        <end position="250"/>
    </location>
</feature>
<evidence type="ECO:0000256" key="6">
    <source>
        <dbReference type="SAM" id="MobiDB-lite"/>
    </source>
</evidence>
<gene>
    <name evidence="8" type="ORF">CYY_003754</name>
</gene>
<evidence type="ECO:0000313" key="9">
    <source>
        <dbReference type="Proteomes" id="UP000695562"/>
    </source>
</evidence>
<accession>A0A8J4Q6F1</accession>